<sequence>MMVSQIMTPGLVKETIGQRKKHVSMMSNEEIEYLVKRVKRQCHSWIESEHLTSSGRHFHKKYIQDILLSDISKCLIEYNERFSKTFSRRVLLRSSYATPALLDFDGHRSWFFANLCIVMDIDTGKIVTAYWNKVSDSHGSINFSRYDETLQILKHKKSR</sequence>
<dbReference type="Proteomes" id="UP000031449">
    <property type="component" value="Plasmid unnamed"/>
</dbReference>
<dbReference type="KEGG" id="jeo:JMA_43160"/>
<name>A0A0B5AYN9_9BACL</name>
<keyword evidence="1" id="KW-0614">Plasmid</keyword>
<dbReference type="EMBL" id="CP009417">
    <property type="protein sequence ID" value="AJD93633.1"/>
    <property type="molecule type" value="Genomic_DNA"/>
</dbReference>
<keyword evidence="2" id="KW-1185">Reference proteome</keyword>
<gene>
    <name evidence="1" type="ORF">JMA_43160</name>
</gene>
<dbReference type="BioCyc" id="JESP1508404:G14D9-13639-MONOMER"/>
<proteinExistence type="predicted"/>
<reference evidence="1 2" key="1">
    <citation type="submission" date="2014-08" db="EMBL/GenBank/DDBJ databases">
        <title>Complete genome of a marine bacteria Jeotgalibacillus malaysiensis.</title>
        <authorList>
            <person name="Yaakop A.S."/>
            <person name="Chan K.-G."/>
            <person name="Goh K.M."/>
        </authorList>
    </citation>
    <scope>NUCLEOTIDE SEQUENCE [LARGE SCALE GENOMIC DNA]</scope>
    <source>
        <strain evidence="1 2">D5</strain>
        <plasmid evidence="2">Plasmid</plasmid>
    </source>
</reference>
<dbReference type="HOGENOM" id="CLU_1658459_0_0_9"/>
<evidence type="ECO:0000313" key="2">
    <source>
        <dbReference type="Proteomes" id="UP000031449"/>
    </source>
</evidence>
<protein>
    <submittedName>
        <fullName evidence="1">Uncharacterized protein</fullName>
    </submittedName>
</protein>
<organism evidence="1 2">
    <name type="scientific">Jeotgalibacillus malaysiensis</name>
    <dbReference type="NCBI Taxonomy" id="1508404"/>
    <lineage>
        <taxon>Bacteria</taxon>
        <taxon>Bacillati</taxon>
        <taxon>Bacillota</taxon>
        <taxon>Bacilli</taxon>
        <taxon>Bacillales</taxon>
        <taxon>Caryophanaceae</taxon>
        <taxon>Jeotgalibacillus</taxon>
    </lineage>
</organism>
<geneLocation type="plasmid" evidence="2"/>
<evidence type="ECO:0000313" key="1">
    <source>
        <dbReference type="EMBL" id="AJD93633.1"/>
    </source>
</evidence>
<accession>A0A0B5AYN9</accession>
<dbReference type="AlphaFoldDB" id="A0A0B5AYN9"/>